<evidence type="ECO:0000313" key="1">
    <source>
        <dbReference type="EMBL" id="KAF2464632.1"/>
    </source>
</evidence>
<dbReference type="Proteomes" id="UP000799755">
    <property type="component" value="Unassembled WGS sequence"/>
</dbReference>
<keyword evidence="2" id="KW-1185">Reference proteome</keyword>
<protein>
    <submittedName>
        <fullName evidence="1">Uncharacterized protein</fullName>
    </submittedName>
</protein>
<sequence>MRRGSDSATKGVDVVHGEMRCGAVWWRSRRGGLSRLGGPRHGKGPMGDSLARLIHVFAGFIGQAESPHLLAGGWMTEEKDMFTRNAVALCSLSTHSSFIHRVYLATRHLSSHTAFYRTLLNISKTLLDLKRKYQGLIMYYSLMYSLSWDSLWRELEEGNNSLQPGLSQLGVKRIGLDGALVSLTTVLPSAPPSLEGLRQASTIFPVALSYLLTCLHDKVTVFKIPAPRGFSYFLLKYSISDSLATWDLSTYTGYTLESYNGICKQMSFRSTIFGNIVKVGLKVVWAVCIFPGYVMYVFSTPVA</sequence>
<name>A0ACB6QEU2_9PLEO</name>
<dbReference type="EMBL" id="MU003535">
    <property type="protein sequence ID" value="KAF2464632.1"/>
    <property type="molecule type" value="Genomic_DNA"/>
</dbReference>
<accession>A0ACB6QEU2</accession>
<reference evidence="1" key="1">
    <citation type="journal article" date="2020" name="Stud. Mycol.">
        <title>101 Dothideomycetes genomes: a test case for predicting lifestyles and emergence of pathogens.</title>
        <authorList>
            <person name="Haridas S."/>
            <person name="Albert R."/>
            <person name="Binder M."/>
            <person name="Bloem J."/>
            <person name="Labutti K."/>
            <person name="Salamov A."/>
            <person name="Andreopoulos B."/>
            <person name="Baker S."/>
            <person name="Barry K."/>
            <person name="Bills G."/>
            <person name="Bluhm B."/>
            <person name="Cannon C."/>
            <person name="Castanera R."/>
            <person name="Culley D."/>
            <person name="Daum C."/>
            <person name="Ezra D."/>
            <person name="Gonzalez J."/>
            <person name="Henrissat B."/>
            <person name="Kuo A."/>
            <person name="Liang C."/>
            <person name="Lipzen A."/>
            <person name="Lutzoni F."/>
            <person name="Magnuson J."/>
            <person name="Mondo S."/>
            <person name="Nolan M."/>
            <person name="Ohm R."/>
            <person name="Pangilinan J."/>
            <person name="Park H.-J."/>
            <person name="Ramirez L."/>
            <person name="Alfaro M."/>
            <person name="Sun H."/>
            <person name="Tritt A."/>
            <person name="Yoshinaga Y."/>
            <person name="Zwiers L.-H."/>
            <person name="Turgeon B."/>
            <person name="Goodwin S."/>
            <person name="Spatafora J."/>
            <person name="Crous P."/>
            <person name="Grigoriev I."/>
        </authorList>
    </citation>
    <scope>NUCLEOTIDE SEQUENCE</scope>
    <source>
        <strain evidence="1">ATCC 200398</strain>
    </source>
</reference>
<evidence type="ECO:0000313" key="2">
    <source>
        <dbReference type="Proteomes" id="UP000799755"/>
    </source>
</evidence>
<gene>
    <name evidence="1" type="ORF">BDR25DRAFT_361467</name>
</gene>
<comment type="caution">
    <text evidence="1">The sequence shown here is derived from an EMBL/GenBank/DDBJ whole genome shotgun (WGS) entry which is preliminary data.</text>
</comment>
<proteinExistence type="predicted"/>
<organism evidence="1 2">
    <name type="scientific">Lindgomyces ingoldianus</name>
    <dbReference type="NCBI Taxonomy" id="673940"/>
    <lineage>
        <taxon>Eukaryota</taxon>
        <taxon>Fungi</taxon>
        <taxon>Dikarya</taxon>
        <taxon>Ascomycota</taxon>
        <taxon>Pezizomycotina</taxon>
        <taxon>Dothideomycetes</taxon>
        <taxon>Pleosporomycetidae</taxon>
        <taxon>Pleosporales</taxon>
        <taxon>Lindgomycetaceae</taxon>
        <taxon>Lindgomyces</taxon>
    </lineage>
</organism>